<evidence type="ECO:0000256" key="6">
    <source>
        <dbReference type="ARBA" id="ARBA00037999"/>
    </source>
</evidence>
<evidence type="ECO:0000256" key="11">
    <source>
        <dbReference type="PIRSR" id="PIRSR000390-2"/>
    </source>
</evidence>
<dbReference type="PANTHER" id="PTHR30244">
    <property type="entry name" value="TRANSAMINASE"/>
    <property type="match status" value="1"/>
</dbReference>
<organism evidence="13 14">
    <name type="scientific">Halarcobacter ebronensis</name>
    <dbReference type="NCBI Taxonomy" id="1462615"/>
    <lineage>
        <taxon>Bacteria</taxon>
        <taxon>Pseudomonadati</taxon>
        <taxon>Campylobacterota</taxon>
        <taxon>Epsilonproteobacteria</taxon>
        <taxon>Campylobacterales</taxon>
        <taxon>Arcobacteraceae</taxon>
        <taxon>Halarcobacter</taxon>
    </lineage>
</organism>
<evidence type="ECO:0000256" key="3">
    <source>
        <dbReference type="ARBA" id="ARBA00022576"/>
    </source>
</evidence>
<keyword evidence="5 11" id="KW-0663">Pyridoxal phosphate</keyword>
<comment type="catalytic activity">
    <reaction evidence="7">
        <text>GDP-alpha-D-perosamine + 2-oxoglutarate = GDP-4-dehydro-alpha-D-rhamnose + L-glutamate</text>
        <dbReference type="Rhea" id="RHEA:36779"/>
        <dbReference type="ChEBI" id="CHEBI:16810"/>
        <dbReference type="ChEBI" id="CHEBI:29985"/>
        <dbReference type="ChEBI" id="CHEBI:57964"/>
        <dbReference type="ChEBI" id="CHEBI:73996"/>
        <dbReference type="EC" id="2.6.1.102"/>
    </reaction>
</comment>
<dbReference type="InterPro" id="IPR026385">
    <property type="entry name" value="LegC-like"/>
</dbReference>
<dbReference type="PIRSF" id="PIRSF000390">
    <property type="entry name" value="PLP_StrS"/>
    <property type="match status" value="1"/>
</dbReference>
<dbReference type="CDD" id="cd00616">
    <property type="entry name" value="AHBA_syn"/>
    <property type="match status" value="1"/>
</dbReference>
<dbReference type="PANTHER" id="PTHR30244:SF30">
    <property type="entry name" value="BLR5990 PROTEIN"/>
    <property type="match status" value="1"/>
</dbReference>
<evidence type="ECO:0000256" key="12">
    <source>
        <dbReference type="RuleBase" id="RU004508"/>
    </source>
</evidence>
<evidence type="ECO:0000313" key="13">
    <source>
        <dbReference type="EMBL" id="RXJ69045.1"/>
    </source>
</evidence>
<evidence type="ECO:0000256" key="1">
    <source>
        <dbReference type="ARBA" id="ARBA00001933"/>
    </source>
</evidence>
<evidence type="ECO:0000256" key="7">
    <source>
        <dbReference type="ARBA" id="ARBA00051587"/>
    </source>
</evidence>
<name>A0A4Q0YFT7_9BACT</name>
<evidence type="ECO:0000313" key="14">
    <source>
        <dbReference type="Proteomes" id="UP000290172"/>
    </source>
</evidence>
<dbReference type="GO" id="GO:0102933">
    <property type="term" value="F:GDP-4-dehydro-6-deoxy-D-mannose-4-aminotransferase activity"/>
    <property type="evidence" value="ECO:0007669"/>
    <property type="project" value="UniProtKB-EC"/>
</dbReference>
<evidence type="ECO:0000256" key="5">
    <source>
        <dbReference type="ARBA" id="ARBA00022898"/>
    </source>
</evidence>
<evidence type="ECO:0000256" key="2">
    <source>
        <dbReference type="ARBA" id="ARBA00005125"/>
    </source>
</evidence>
<reference evidence="13 14" key="1">
    <citation type="submission" date="2017-10" db="EMBL/GenBank/DDBJ databases">
        <title>Genomics of the genus Arcobacter.</title>
        <authorList>
            <person name="Perez-Cataluna A."/>
            <person name="Figueras M.J."/>
        </authorList>
    </citation>
    <scope>NUCLEOTIDE SEQUENCE [LARGE SCALE GENOMIC DNA]</scope>
    <source>
        <strain evidence="13 14">CECT 8993</strain>
    </source>
</reference>
<dbReference type="EMBL" id="PDKJ01000004">
    <property type="protein sequence ID" value="RXJ69045.1"/>
    <property type="molecule type" value="Genomic_DNA"/>
</dbReference>
<comment type="cofactor">
    <cofactor evidence="1">
        <name>pyridoxal 5'-phosphate</name>
        <dbReference type="ChEBI" id="CHEBI:597326"/>
    </cofactor>
</comment>
<accession>A0A4Q0YFT7</accession>
<dbReference type="Gene3D" id="3.40.640.10">
    <property type="entry name" value="Type I PLP-dependent aspartate aminotransferase-like (Major domain)"/>
    <property type="match status" value="1"/>
</dbReference>
<protein>
    <recommendedName>
        <fullName evidence="9">GDP-perosamine synthase</fullName>
        <ecNumber evidence="8">2.6.1.102</ecNumber>
    </recommendedName>
</protein>
<dbReference type="SUPFAM" id="SSF53383">
    <property type="entry name" value="PLP-dependent transferases"/>
    <property type="match status" value="1"/>
</dbReference>
<comment type="caution">
    <text evidence="13">The sequence shown here is derived from an EMBL/GenBank/DDBJ whole genome shotgun (WGS) entry which is preliminary data.</text>
</comment>
<evidence type="ECO:0000256" key="4">
    <source>
        <dbReference type="ARBA" id="ARBA00022679"/>
    </source>
</evidence>
<dbReference type="InterPro" id="IPR015421">
    <property type="entry name" value="PyrdxlP-dep_Trfase_major"/>
</dbReference>
<dbReference type="InterPro" id="IPR000653">
    <property type="entry name" value="DegT/StrS_aminotransferase"/>
</dbReference>
<proteinExistence type="inferred from homology"/>
<dbReference type="EC" id="2.6.1.102" evidence="8"/>
<dbReference type="InterPro" id="IPR015422">
    <property type="entry name" value="PyrdxlP-dep_Trfase_small"/>
</dbReference>
<dbReference type="NCBIfam" id="TIGR04181">
    <property type="entry name" value="NHT_00031"/>
    <property type="match status" value="1"/>
</dbReference>
<dbReference type="Proteomes" id="UP000290172">
    <property type="component" value="Unassembled WGS sequence"/>
</dbReference>
<dbReference type="FunFam" id="3.40.640.10:FF:000090">
    <property type="entry name" value="Pyridoxal phosphate-dependent aminotransferase"/>
    <property type="match status" value="1"/>
</dbReference>
<dbReference type="InterPro" id="IPR015424">
    <property type="entry name" value="PyrdxlP-dep_Trfase"/>
</dbReference>
<comment type="pathway">
    <text evidence="2">Bacterial outer membrane biogenesis; LPS O-antigen biosynthesis.</text>
</comment>
<dbReference type="GO" id="GO:0000271">
    <property type="term" value="P:polysaccharide biosynthetic process"/>
    <property type="evidence" value="ECO:0007669"/>
    <property type="project" value="TreeGrafter"/>
</dbReference>
<keyword evidence="3 13" id="KW-0032">Aminotransferase</keyword>
<evidence type="ECO:0000256" key="9">
    <source>
        <dbReference type="ARBA" id="ARBA00074221"/>
    </source>
</evidence>
<dbReference type="Pfam" id="PF01041">
    <property type="entry name" value="DegT_DnrJ_EryC1"/>
    <property type="match status" value="1"/>
</dbReference>
<evidence type="ECO:0000256" key="10">
    <source>
        <dbReference type="PIRSR" id="PIRSR000390-1"/>
    </source>
</evidence>
<dbReference type="GO" id="GO:0030170">
    <property type="term" value="F:pyridoxal phosphate binding"/>
    <property type="evidence" value="ECO:0007669"/>
    <property type="project" value="TreeGrafter"/>
</dbReference>
<gene>
    <name evidence="13" type="ORF">CRV08_05995</name>
</gene>
<feature type="active site" description="Proton acceptor" evidence="10">
    <location>
        <position position="213"/>
    </location>
</feature>
<comment type="similarity">
    <text evidence="6 12">Belongs to the DegT/DnrJ/EryC1 family.</text>
</comment>
<sequence>MEQIVEFIQKTFNTKEFIPLHEPRFIGNEKKYLNDCIDSTFVSSVGKYVDTFEQEFAKKVGAKYAVATVNGTAALHISLILAGVTKNDEVITQPLTFIATCNAISYIGAVPIFIDVDLNTMGMSPNSLKIFLELNCEIKNKQCINKTTGKIIKACVPMHTFGHPCKIDELKELCDKWHIVLVEDAAESLGSYYKDKHTGTFGKLGAFSFNGNKIVTSGGGGVIVTDDGTIAKRAKHLTTTAKIPHPYEYVHDEIGFNYRMPNLNAALLVAQLEQLELFLKSKRELAKLYEGFFEKIDFVDFVKEPKETSSNYWLQAIKLENKEQRDRFLEFTNRNGVMTRPIWRLMSELDMFASCQKDDLKNSKYLQDRVVNIPSSVRV</sequence>
<dbReference type="Gene3D" id="3.90.1150.10">
    <property type="entry name" value="Aspartate Aminotransferase, domain 1"/>
    <property type="match status" value="1"/>
</dbReference>
<evidence type="ECO:0000256" key="8">
    <source>
        <dbReference type="ARBA" id="ARBA00066317"/>
    </source>
</evidence>
<keyword evidence="4 13" id="KW-0808">Transferase</keyword>
<dbReference type="AlphaFoldDB" id="A0A4Q0YFT7"/>
<feature type="modified residue" description="N6-(pyridoxal phosphate)lysine" evidence="11">
    <location>
        <position position="213"/>
    </location>
</feature>